<keyword evidence="3" id="KW-0238">DNA-binding</keyword>
<dbReference type="RefSeq" id="XP_069207438.1">
    <property type="nucleotide sequence ID" value="XM_069355367.1"/>
</dbReference>
<comment type="caution">
    <text evidence="9">The sequence shown here is derived from an EMBL/GenBank/DDBJ whole genome shotgun (WGS) entry which is preliminary data.</text>
</comment>
<evidence type="ECO:0000256" key="2">
    <source>
        <dbReference type="ARBA" id="ARBA00023015"/>
    </source>
</evidence>
<gene>
    <name evidence="9" type="primary">HAP5_1</name>
    <name evidence="9" type="ORF">Q8F55_006927</name>
</gene>
<keyword evidence="4" id="KW-0010">Activator</keyword>
<dbReference type="CDD" id="cd22908">
    <property type="entry name" value="HFD_NFYC-like"/>
    <property type="match status" value="1"/>
</dbReference>
<evidence type="ECO:0000313" key="9">
    <source>
        <dbReference type="EMBL" id="KAL1407494.1"/>
    </source>
</evidence>
<dbReference type="PANTHER" id="PTHR10252:SF8">
    <property type="entry name" value="NUCLEAR TRANSCRIPTION FACTOR Y SUBUNIT GAMMA"/>
    <property type="match status" value="1"/>
</dbReference>
<dbReference type="Proteomes" id="UP001565368">
    <property type="component" value="Unassembled WGS sequence"/>
</dbReference>
<evidence type="ECO:0000259" key="8">
    <source>
        <dbReference type="Pfam" id="PF00125"/>
    </source>
</evidence>
<organism evidence="9 10">
    <name type="scientific">Vanrija albida</name>
    <dbReference type="NCBI Taxonomy" id="181172"/>
    <lineage>
        <taxon>Eukaryota</taxon>
        <taxon>Fungi</taxon>
        <taxon>Dikarya</taxon>
        <taxon>Basidiomycota</taxon>
        <taxon>Agaricomycotina</taxon>
        <taxon>Tremellomycetes</taxon>
        <taxon>Trichosporonales</taxon>
        <taxon>Trichosporonaceae</taxon>
        <taxon>Vanrija</taxon>
    </lineage>
</organism>
<evidence type="ECO:0000256" key="5">
    <source>
        <dbReference type="ARBA" id="ARBA00023163"/>
    </source>
</evidence>
<keyword evidence="6" id="KW-0539">Nucleus</keyword>
<evidence type="ECO:0000256" key="4">
    <source>
        <dbReference type="ARBA" id="ARBA00023159"/>
    </source>
</evidence>
<dbReference type="Pfam" id="PF00125">
    <property type="entry name" value="Histone"/>
    <property type="match status" value="1"/>
</dbReference>
<comment type="similarity">
    <text evidence="7">Belongs to the NFYC/HAP5 subunit family.</text>
</comment>
<dbReference type="SUPFAM" id="SSF47113">
    <property type="entry name" value="Histone-fold"/>
    <property type="match status" value="1"/>
</dbReference>
<evidence type="ECO:0000256" key="3">
    <source>
        <dbReference type="ARBA" id="ARBA00023125"/>
    </source>
</evidence>
<evidence type="ECO:0000313" key="10">
    <source>
        <dbReference type="Proteomes" id="UP001565368"/>
    </source>
</evidence>
<keyword evidence="10" id="KW-1185">Reference proteome</keyword>
<proteinExistence type="inferred from homology"/>
<dbReference type="InterPro" id="IPR009072">
    <property type="entry name" value="Histone-fold"/>
</dbReference>
<dbReference type="EMBL" id="JBBXJM010000005">
    <property type="protein sequence ID" value="KAL1407494.1"/>
    <property type="molecule type" value="Genomic_DNA"/>
</dbReference>
<dbReference type="InterPro" id="IPR050568">
    <property type="entry name" value="Transcr_DNA_Rep_Reg"/>
</dbReference>
<evidence type="ECO:0000256" key="7">
    <source>
        <dbReference type="ARBA" id="ARBA00038129"/>
    </source>
</evidence>
<dbReference type="InterPro" id="IPR007125">
    <property type="entry name" value="H2A/H2B/H3"/>
</dbReference>
<evidence type="ECO:0000256" key="1">
    <source>
        <dbReference type="ARBA" id="ARBA00004123"/>
    </source>
</evidence>
<keyword evidence="5" id="KW-0804">Transcription</keyword>
<feature type="domain" description="Core Histone H2A/H2B/H3" evidence="8">
    <location>
        <begin position="115"/>
        <end position="183"/>
    </location>
</feature>
<accession>A0ABR3PYG1</accession>
<dbReference type="Gene3D" id="1.10.20.10">
    <property type="entry name" value="Histone, subunit A"/>
    <property type="match status" value="1"/>
</dbReference>
<dbReference type="GeneID" id="95987970"/>
<keyword evidence="2" id="KW-0805">Transcription regulation</keyword>
<dbReference type="PANTHER" id="PTHR10252">
    <property type="entry name" value="HISTONE-LIKE TRANSCRIPTION FACTOR CCAAT-RELATED"/>
    <property type="match status" value="1"/>
</dbReference>
<protein>
    <submittedName>
        <fullName evidence="9">Transcriptional activator hap5</fullName>
    </submittedName>
</protein>
<comment type="subcellular location">
    <subcellularLocation>
        <location evidence="1">Nucleus</location>
    </subcellularLocation>
</comment>
<reference evidence="9 10" key="1">
    <citation type="submission" date="2023-08" db="EMBL/GenBank/DDBJ databases">
        <title>Annotated Genome Sequence of Vanrija albida AlHP1.</title>
        <authorList>
            <person name="Herzog R."/>
        </authorList>
    </citation>
    <scope>NUCLEOTIDE SEQUENCE [LARGE SCALE GENOMIC DNA]</scope>
    <source>
        <strain evidence="9 10">AlHP1</strain>
    </source>
</reference>
<evidence type="ECO:0000256" key="6">
    <source>
        <dbReference type="ARBA" id="ARBA00023242"/>
    </source>
</evidence>
<name>A0ABR3PYG1_9TREE</name>
<sequence length="269" mass="28490">MNTYYLSEGLYPQSFSNGTYSSPTSNTSSPATGSVGIMPSAVGGVGSAALAQQHMLQHVHAQAHAQAQAAAAAQVAAPPPAPLTGPLVHPHQDLNDFLESFWTRQMDGVERETPDFKTYNLPLARIKKVMKSDEEVKMISAEAPIMFSKACEIFISELTCRAWLVAEGHKRRTLQKSDVAAAIAFSDVFDFLIDIVPRDGEEAAAAAPAAPAEAAAEGEAAPAGDEWAADADGYAEDAGADVYDYDDGEARDGEALYSEYVQGEGEAFG</sequence>